<reference evidence="2" key="1">
    <citation type="journal article" date="2021" name="J Fungi (Basel)">
        <title>Virulence traits and population genomics of the black yeast Aureobasidium melanogenum.</title>
        <authorList>
            <person name="Cernosa A."/>
            <person name="Sun X."/>
            <person name="Gostincar C."/>
            <person name="Fang C."/>
            <person name="Gunde-Cimerman N."/>
            <person name="Song Z."/>
        </authorList>
    </citation>
    <scope>NUCLEOTIDE SEQUENCE</scope>
    <source>
        <strain evidence="2">EXF-8016</strain>
    </source>
</reference>
<dbReference type="EMBL" id="JAHFYH010000020">
    <property type="protein sequence ID" value="KAH0224224.1"/>
    <property type="molecule type" value="Genomic_DNA"/>
</dbReference>
<evidence type="ECO:0000256" key="1">
    <source>
        <dbReference type="SAM" id="MobiDB-lite"/>
    </source>
</evidence>
<dbReference type="Proteomes" id="UP000767238">
    <property type="component" value="Unassembled WGS sequence"/>
</dbReference>
<feature type="compositionally biased region" description="Basic residues" evidence="1">
    <location>
        <begin position="46"/>
        <end position="60"/>
    </location>
</feature>
<reference evidence="2" key="2">
    <citation type="submission" date="2021-08" db="EMBL/GenBank/DDBJ databases">
        <authorList>
            <person name="Gostincar C."/>
            <person name="Sun X."/>
            <person name="Song Z."/>
            <person name="Gunde-Cimerman N."/>
        </authorList>
    </citation>
    <scope>NUCLEOTIDE SEQUENCE</scope>
    <source>
        <strain evidence="2">EXF-8016</strain>
    </source>
</reference>
<dbReference type="OrthoDB" id="3934537at2759"/>
<sequence length="1607" mass="178316">MARNLRSRKSVSSLAPEPPEPPGGPDQNGAFVAPSDSSDDYESPPGKRRTRSGAKPKPPKKTPIAGGRRKRKHSLDSDYSTLAAEHHKIINEATTLKPITIPLSSSTKNTNNWNKTKDSLSISKAVSITDIPDVPKKLQFCDVVEGRKHKVIRCYKKIMDRQFGSRKQLRSDPKAEGYMPNMVETWVVEVKDMNKPKKPSIGLFDWENDRHLHVPWRAGSLDTSFCHAEADARRVGEAACVLLDRFPKSHSALSDHFDYLALHPIWRGPGATIGGQINNYDWPVTIVQSNKKGEITVPIYTADATRHYVCFVVDRVDHSKVEALGQGAPAWFYYKARTLKLSKTGALSDAAFQKILPLVRHIQYKFWGCLAGKDAVIRYFHILLAPFLKPERETNQTWFGPCDGRPGWALQCYPRSQTQAKISPLRTFIDSVNGTLPVINIVSKSRVCIAYVMQQGYISWSNGEGQLNAWQAMIEAADAVDVLRPQIISIAKILDEYCCCRSPEARSRMAHYCMICWVLSLCSNCVKLEDGRTVCQECVTKHGTELPADFTLTGGLRAYIRRSTLSAYYRDAESAGRAKEPTLLADLRAKLEESITDVALDQWKDAWNGLRLWSDAVYTDTLLRSVKRAARTVTHPLNCSIEAPYPFCLVGGVVYYHHPDNIVLTAWGLNALHGNYPIFILPWCRLAVEHIEREYSGEDQDDSFWSSFDNAMDNAMRIGNMTPHSLIPRLKQKLKNADYEDLVEMWKTGRPSVQDPIFSYAPDRSSTEFSKWDSEDVKRIDALVRAFERLFPQHPLPRSASGAPWPLRIDHMPEDWTYDDAFVFFSGKYRRAKIWCNSENETKESPDNFFLACIIWFLKTGGKDEFFNCSLTIYSRHPFTLSVGRASNVLPGSPMATGFTCLHPSSIDDYNPLLCSITFEGLLTNRYKHNFDISLFKTALRDLIKSIPFFTAWYDAPVPDLPVLRFPSTLRTGRITYRGPQDEDSGDESDNHGGDGGGGGGSGGDDDDVDGEDEIEDDDTFHLLNDQIDDEDDPSFDPNSLVDPPTRPVGEARPPKKPRLDGEDASGSTAAETPGFTTAAALLAAQTAAQANGQDGGEQTAGADGQGGQIGQGDRDGQGQSGQQTGQQLQVVGASLIEADPLDIEISDLVAIDHPLYGRALATGDHIGWPTTENLFIDQDGTVVGFFMQSGPVIRVGVQVAVMNGTLPAVPGDSGNGGDANGNGNANSNGGDDGDDNGNGYDDETPSDALLEAILYDTRRLKITQGKFSVTFVQHNPSGEGLRCLWRAVAHSWSGSDSDAHLTAIQERVNALLLNVLYHSKGSAPENLAQQERGELYRAMNENNPGTLTDSVLTMEMGEMDTVQLIADALDAEIFVYVPRKLTLVNTLVTVDHWDIFARGQPSDASRQIHLVNYLHAHHWTDLQHLIGYDETPPVPLLARLPVPQRPDLGLNEISRLGEYDDNNDDLRSKERRGNDSIKDGHVADMQPFEDLQSLEDVPKIEFSVVQVMSRGDEVVPEGHPMLRCIVIPRPKGKAQVTKQEEFGRPIKGNGFFNAKGDCLAQWREATNGQFVITSAMTGELLAKFEKTTDKHGKKEMWRHLPLMDSN</sequence>
<accession>A0A9P8GHE7</accession>
<feature type="compositionally biased region" description="Acidic residues" evidence="1">
    <location>
        <begin position="1004"/>
        <end position="1019"/>
    </location>
</feature>
<feature type="compositionally biased region" description="Basic and acidic residues" evidence="1">
    <location>
        <begin position="1465"/>
        <end position="1482"/>
    </location>
</feature>
<feature type="region of interest" description="Disordered" evidence="1">
    <location>
        <begin position="1089"/>
        <end position="1126"/>
    </location>
</feature>
<feature type="compositionally biased region" description="Low complexity" evidence="1">
    <location>
        <begin position="1089"/>
        <end position="1103"/>
    </location>
</feature>
<evidence type="ECO:0000313" key="2">
    <source>
        <dbReference type="EMBL" id="KAH0224224.1"/>
    </source>
</evidence>
<feature type="region of interest" description="Disordered" evidence="1">
    <location>
        <begin position="1211"/>
        <end position="1244"/>
    </location>
</feature>
<gene>
    <name evidence="2" type="ORF">KCV03_g3757</name>
</gene>
<name>A0A9P8GHE7_AURME</name>
<proteinExistence type="predicted"/>
<feature type="region of interest" description="Disordered" evidence="1">
    <location>
        <begin position="1460"/>
        <end position="1482"/>
    </location>
</feature>
<organism evidence="2 3">
    <name type="scientific">Aureobasidium melanogenum</name>
    <name type="common">Aureobasidium pullulans var. melanogenum</name>
    <dbReference type="NCBI Taxonomy" id="46634"/>
    <lineage>
        <taxon>Eukaryota</taxon>
        <taxon>Fungi</taxon>
        <taxon>Dikarya</taxon>
        <taxon>Ascomycota</taxon>
        <taxon>Pezizomycotina</taxon>
        <taxon>Dothideomycetes</taxon>
        <taxon>Dothideomycetidae</taxon>
        <taxon>Dothideales</taxon>
        <taxon>Saccotheciaceae</taxon>
        <taxon>Aureobasidium</taxon>
    </lineage>
</organism>
<feature type="compositionally biased region" description="Acidic residues" evidence="1">
    <location>
        <begin position="1232"/>
        <end position="1244"/>
    </location>
</feature>
<feature type="region of interest" description="Disordered" evidence="1">
    <location>
        <begin position="1"/>
        <end position="79"/>
    </location>
</feature>
<feature type="non-terminal residue" evidence="2">
    <location>
        <position position="1"/>
    </location>
</feature>
<evidence type="ECO:0000313" key="3">
    <source>
        <dbReference type="Proteomes" id="UP000767238"/>
    </source>
</evidence>
<comment type="caution">
    <text evidence="2">The sequence shown here is derived from an EMBL/GenBank/DDBJ whole genome shotgun (WGS) entry which is preliminary data.</text>
</comment>
<protein>
    <submittedName>
        <fullName evidence="2">Uncharacterized protein</fullName>
    </submittedName>
</protein>
<feature type="compositionally biased region" description="Gly residues" evidence="1">
    <location>
        <begin position="994"/>
        <end position="1003"/>
    </location>
</feature>
<feature type="region of interest" description="Disordered" evidence="1">
    <location>
        <begin position="974"/>
        <end position="1072"/>
    </location>
</feature>